<proteinExistence type="predicted"/>
<dbReference type="Proteomes" id="UP000315947">
    <property type="component" value="Chromosome"/>
</dbReference>
<evidence type="ECO:0000256" key="2">
    <source>
        <dbReference type="SAM" id="SignalP"/>
    </source>
</evidence>
<sequence>MEKIRNGSPFLSMLAASPVHALPVLLLPMLALASVGANAASQNSAVTLESHSVETSFKLTHPILPANLLANSGKELVTFGVDDFGQKWLAVFAFDKAKGKYTESLKVKLPRELASFDLTRRDNEGSSANEMQQLMFLSSKHLIRFVPSDKLNPFQIVADINSMSLKHSPDYISDSDFIRDLNDDGLDDIIISDFDQVELFIAQTDGSYHRQPLPIKPQVRLYNDGVRYTQSKIYSADINLDGKPDVVKIGEGELEVYRQEESGHFNPIAKYSSVRLAISGLDWWNKRDAFGEQLDQSDLIYRKVEQLKDINNDGLTDMVVRYTKSSGVLDRVNDYEIYLGENIKGQLTFPKKPNSVIRADGTLTGLEFIDIDGDKKDEVLVAGFDIGLSQIIGALISGSIDQDVYLFKMDENSQFSDDANISKEVELSFSLTSGQSGTPVVKLADINGDGLQDLLLSDGDDTLQIFLGSDSDRLFVKRSEKIRVQLPQDGGMVSSEDLNGDGKDDLLIKYGQQDDESLQSKFKVILAG</sequence>
<accession>A0ABX5WVD7</accession>
<feature type="signal peptide" evidence="2">
    <location>
        <begin position="1"/>
        <end position="39"/>
    </location>
</feature>
<evidence type="ECO:0000313" key="4">
    <source>
        <dbReference type="Proteomes" id="UP000315947"/>
    </source>
</evidence>
<keyword evidence="1 2" id="KW-0732">Signal</keyword>
<gene>
    <name evidence="3" type="ORF">FM037_02650</name>
</gene>
<dbReference type="RefSeq" id="WP_144044728.1">
    <property type="nucleotide sequence ID" value="NZ_CP041614.1"/>
</dbReference>
<dbReference type="Gene3D" id="2.130.10.130">
    <property type="entry name" value="Integrin alpha, N-terminal"/>
    <property type="match status" value="2"/>
</dbReference>
<protein>
    <submittedName>
        <fullName evidence="3">VCBS repeat-containing protein</fullName>
    </submittedName>
</protein>
<organism evidence="3 4">
    <name type="scientific">Shewanella psychropiezotolerans</name>
    <dbReference type="NCBI Taxonomy" id="2593655"/>
    <lineage>
        <taxon>Bacteria</taxon>
        <taxon>Pseudomonadati</taxon>
        <taxon>Pseudomonadota</taxon>
        <taxon>Gammaproteobacteria</taxon>
        <taxon>Alteromonadales</taxon>
        <taxon>Shewanellaceae</taxon>
        <taxon>Shewanella</taxon>
    </lineage>
</organism>
<feature type="chain" id="PRO_5045108031" evidence="2">
    <location>
        <begin position="40"/>
        <end position="528"/>
    </location>
</feature>
<dbReference type="InterPro" id="IPR028994">
    <property type="entry name" value="Integrin_alpha_N"/>
</dbReference>
<evidence type="ECO:0000256" key="1">
    <source>
        <dbReference type="ARBA" id="ARBA00022729"/>
    </source>
</evidence>
<dbReference type="PANTHER" id="PTHR44103:SF1">
    <property type="entry name" value="PROPROTEIN CONVERTASE P"/>
    <property type="match status" value="1"/>
</dbReference>
<dbReference type="SUPFAM" id="SSF69318">
    <property type="entry name" value="Integrin alpha N-terminal domain"/>
    <property type="match status" value="1"/>
</dbReference>
<keyword evidence="4" id="KW-1185">Reference proteome</keyword>
<dbReference type="EMBL" id="CP041614">
    <property type="protein sequence ID" value="QDO82337.1"/>
    <property type="molecule type" value="Genomic_DNA"/>
</dbReference>
<dbReference type="PANTHER" id="PTHR44103">
    <property type="entry name" value="PROPROTEIN CONVERTASE P"/>
    <property type="match status" value="1"/>
</dbReference>
<dbReference type="InterPro" id="IPR013517">
    <property type="entry name" value="FG-GAP"/>
</dbReference>
<dbReference type="Pfam" id="PF13517">
    <property type="entry name" value="FG-GAP_3"/>
    <property type="match status" value="3"/>
</dbReference>
<name>A0ABX5WVD7_9GAMM</name>
<evidence type="ECO:0000313" key="3">
    <source>
        <dbReference type="EMBL" id="QDO82337.1"/>
    </source>
</evidence>
<reference evidence="3 4" key="1">
    <citation type="submission" date="2019-07" db="EMBL/GenBank/DDBJ databases">
        <title>Shewanella sp. YLB-06 whole genomic sequence.</title>
        <authorList>
            <person name="Yu L."/>
        </authorList>
    </citation>
    <scope>NUCLEOTIDE SEQUENCE [LARGE SCALE GENOMIC DNA]</scope>
    <source>
        <strain evidence="3 4">YLB-06</strain>
    </source>
</reference>